<reference evidence="2" key="1">
    <citation type="submission" date="2016-04" db="EMBL/GenBank/DDBJ databases">
        <title>Investigation of virus gene expression using insect transcriptome data.</title>
        <authorList>
            <consortium name="The 1KITE consortium"/>
            <person name="Zhou C."/>
            <person name="Liu S."/>
            <person name="Song W."/>
            <person name="Meng G."/>
            <person name="Yang C."/>
            <person name="Ma J."/>
            <person name="Wang L."/>
            <person name="Gao S."/>
            <person name="Zhao Y."/>
            <person name="Wang H."/>
            <person name="Zhou X."/>
        </authorList>
    </citation>
    <scope>NUCLEOTIDE SEQUENCE</scope>
    <source>
        <strain evidence="2">PcDNV_1KITE</strain>
    </source>
</reference>
<dbReference type="SUPFAM" id="SSF88645">
    <property type="entry name" value="ssDNA viruses"/>
    <property type="match status" value="1"/>
</dbReference>
<protein>
    <submittedName>
        <fullName evidence="2">Structural protein</fullName>
    </submittedName>
</protein>
<dbReference type="InterPro" id="IPR016184">
    <property type="entry name" value="Capsid/spike_ssDNA_virus"/>
</dbReference>
<accession>A0A218L3N6</accession>
<dbReference type="GO" id="GO:0005198">
    <property type="term" value="F:structural molecule activity"/>
    <property type="evidence" value="ECO:0007669"/>
    <property type="project" value="InterPro"/>
</dbReference>
<dbReference type="Pfam" id="PF02336">
    <property type="entry name" value="Denso_VP4"/>
    <property type="match status" value="1"/>
</dbReference>
<sequence>MSDQVVPDVPTFTALASVKGGSKDAFWQSNQNWKKELESREGHPHGHPLNPKDGFWNWYRKYQFVNNLNDKGQPRVSKKPRISKKKAEVSGYKYFDAWRKENREKLDEVYKQYLEKFPKRPNRSNPTLHKLSKSVPYTSGIERVADLVSGDSPGTVLLGHDYIGPGNPIYRGDDKELTSTDRIAKEHDVQYGLISEYAQTKEEVRALTDKADTEGIKKFWNDSRIGEQIFSGNIPDFGSLFGAAGLLGKRTFERTFGQQYPSPDIKKQQSAPIAPIEHPVNNADDSDDEVGGPIEVQAEVHEHPPDIESEDEGLEYLDDFDFDLQNELMAQVPGTGTAMEVGSTTGNASSAKRKAESAGGIGKKRPGTGHDTEDSGASISGDTGIMMGPIQRPIVNRDGDSDIRVYRKVHRFTTFGLAYKPIQISRGFESNTWTDVFMTTPLAEIPWNRLFMYMNPSEYSLLPSGSSVIDLHIKIRQRNVRVAFQTNSTTSELATLNQNKNAIFADGLLQYAGGENVAPTAFAANQAMIPTAITTELTNSAYNQFVDQFYGVQNTNDGFLTGSPRHQFGIPYILPFYYAMQNSVNDSSLSGWPCLQEYYHEFNADETSNTVFLERHYKPKMGLITTPIDAIINAYPQYGASTGTVQIAKGTGLSNANTLTNYSNVLGAPTQLALRDDDTSTNAFENAARDTYFSSLTFPYQINQIIEKDQIFTTGLRHESNNSASQPSLHIGIQPVPALTTTSIPSTSIDNQFTDTQCYWEVICTAKVKVMYPTRRPLATVANVSSHQLFWRMCDDTGVEYDLLPQYTMRDGLYVTKATTPPGSVARASVPPVLQRNK</sequence>
<proteinExistence type="predicted"/>
<evidence type="ECO:0000313" key="2">
    <source>
        <dbReference type="EMBL" id="ARV85907.1"/>
    </source>
</evidence>
<dbReference type="InterPro" id="IPR003433">
    <property type="entry name" value="Capsid_VP4_densovirus"/>
</dbReference>
<organism evidence="2">
    <name type="scientific">Planococcus citri densovirus</name>
    <dbReference type="NCBI Taxonomy" id="159153"/>
    <lineage>
        <taxon>Viruses</taxon>
        <taxon>Monodnaviria</taxon>
        <taxon>Shotokuvirae</taxon>
        <taxon>Cossaviricota</taxon>
        <taxon>Quintoviricetes</taxon>
        <taxon>Piccovirales</taxon>
        <taxon>Parvoviridae</taxon>
        <taxon>Densovirinae</taxon>
        <taxon>Scindoambidensovirus</taxon>
        <taxon>Scindoambidensovirus hemipteran1</taxon>
    </lineage>
</organism>
<dbReference type="EMBL" id="KX145609">
    <property type="protein sequence ID" value="ARV85907.1"/>
    <property type="molecule type" value="Genomic_DNA"/>
</dbReference>
<feature type="region of interest" description="Disordered" evidence="1">
    <location>
        <begin position="341"/>
        <end position="389"/>
    </location>
</feature>
<evidence type="ECO:0000256" key="1">
    <source>
        <dbReference type="SAM" id="MobiDB-lite"/>
    </source>
</evidence>
<name>A0A218L3N6_9VIRU</name>